<dbReference type="Pfam" id="PF03129">
    <property type="entry name" value="HGTP_anticodon"/>
    <property type="match status" value="1"/>
</dbReference>
<evidence type="ECO:0000256" key="2">
    <source>
        <dbReference type="SAM" id="MobiDB-lite"/>
    </source>
</evidence>
<dbReference type="Proteomes" id="UP000183832">
    <property type="component" value="Unassembled WGS sequence"/>
</dbReference>
<feature type="compositionally biased region" description="Low complexity" evidence="2">
    <location>
        <begin position="370"/>
        <end position="380"/>
    </location>
</feature>
<dbReference type="InterPro" id="IPR036621">
    <property type="entry name" value="Anticodon-bd_dom_sf"/>
</dbReference>
<reference evidence="6 7" key="1">
    <citation type="submission" date="2015-04" db="EMBL/GenBank/DDBJ databases">
        <authorList>
            <person name="Syromyatnikov M.Y."/>
            <person name="Popov V.N."/>
        </authorList>
    </citation>
    <scope>NUCLEOTIDE SEQUENCE [LARGE SCALE GENOMIC DNA]</scope>
</reference>
<dbReference type="Gene3D" id="3.40.50.800">
    <property type="entry name" value="Anticodon-binding domain"/>
    <property type="match status" value="1"/>
</dbReference>
<evidence type="ECO:0000313" key="7">
    <source>
        <dbReference type="Proteomes" id="UP000183832"/>
    </source>
</evidence>
<dbReference type="Pfam" id="PF19037">
    <property type="entry name" value="Fuz_longin_2"/>
    <property type="match status" value="1"/>
</dbReference>
<dbReference type="InterPro" id="IPR043971">
    <property type="entry name" value="FUZ/MON1/HPS1_longin_2"/>
</dbReference>
<dbReference type="OrthoDB" id="272411at2759"/>
<evidence type="ECO:0000259" key="3">
    <source>
        <dbReference type="Pfam" id="PF03129"/>
    </source>
</evidence>
<feature type="domain" description="Anticodon-binding" evidence="3">
    <location>
        <begin position="81"/>
        <end position="170"/>
    </location>
</feature>
<dbReference type="InterPro" id="IPR004154">
    <property type="entry name" value="Anticodon-bd"/>
</dbReference>
<dbReference type="STRING" id="568069.A0A1J1I620"/>
<comment type="similarity">
    <text evidence="1">Belongs to the MON1/SAND family.</text>
</comment>
<evidence type="ECO:0000313" key="6">
    <source>
        <dbReference type="EMBL" id="CRK93833.1"/>
    </source>
</evidence>
<feature type="region of interest" description="Disordered" evidence="2">
    <location>
        <begin position="244"/>
        <end position="268"/>
    </location>
</feature>
<feature type="compositionally biased region" description="Basic and acidic residues" evidence="2">
    <location>
        <begin position="354"/>
        <end position="363"/>
    </location>
</feature>
<name>A0A1J1I620_9DIPT</name>
<proteinExistence type="inferred from homology"/>
<dbReference type="PANTHER" id="PTHR13027">
    <property type="entry name" value="SAND PROTEIN-RELATED"/>
    <property type="match status" value="1"/>
</dbReference>
<dbReference type="PANTHER" id="PTHR13027:SF7">
    <property type="entry name" value="VACUOLAR FUSION PROTEIN MON1 HOMOLOG"/>
    <property type="match status" value="1"/>
</dbReference>
<protein>
    <recommendedName>
        <fullName evidence="1">Vacuolar fusion protein MON1 homolog</fullName>
    </recommendedName>
</protein>
<dbReference type="GO" id="GO:0032510">
    <property type="term" value="P:endosome to lysosome transport via multivesicular body sorting pathway"/>
    <property type="evidence" value="ECO:0007669"/>
    <property type="project" value="TreeGrafter"/>
</dbReference>
<accession>A0A1J1I620</accession>
<keyword evidence="7" id="KW-1185">Reference proteome</keyword>
<feature type="region of interest" description="Disordered" evidence="2">
    <location>
        <begin position="354"/>
        <end position="380"/>
    </location>
</feature>
<sequence>MEKLLGFRELIQDSLFFNMINLAVKSAQMKSQKHKLPSTEIQETKEFEPMNKKYFSEANEYYGNNSIMGPTNNDSDVNHCEIIVVSKNLTNYAEEIERQLKMLGIRVDLMFPNDQVPINKVLGNIQSRGCLYAILILPVNLEQNSLTLTILYGDASEHRNMPLDDAIRFIYKDFINKTKRISHNVYHHPDAIQTLLKTLADNRSLTVLQYDHIIKYLSQRREVQRRAEIGEDAADVDYAMDTTPSYNQVTVNNPTPTPSTSKSLPVSDPKADLQKKILEILNKKPILEKITQKVEVVSQPLSEKEKDALKQKLMQDDKIKQAIMTLHEDDSKNEDCALVDAISDNNFEENNVESLKHSSKQSESDQEIVNSDLTSTDPSSSSLNFIDEEYDYLHDSEWINQRCHVFILSTAGKPIYSLHGSEEKLNTLFGLLQALVSVVQSSDDSIRSITVKATKFVFFVKNPLILVGVNKAQRSEQQILNQLMDVYNQIISIVTLSHMSSVYEKRNNYDLRKLLAGSERLVDFLLRNETHKKISNNPFVPLTHSVRILPLESSIRDSITSTIQSNCSKIKNLVFAVLLANNKLVTLVRMKTYCMHTDDLRIIFNLVECTESFKTAESWTPICLPKFNTNGFLHAHVSYLDDDCEACLLLLSADSESFFTLSNAKKNITEKLKKLNCLEAINGGMKNRGIDLNAAGVKEIRHFLYKNKKNTQLLCSEIKAPYNTLGELIAKKYFVQFS</sequence>
<feature type="domain" description="FUZ/MON1/HPS1 second Longin" evidence="5">
    <location>
        <begin position="571"/>
        <end position="669"/>
    </location>
</feature>
<dbReference type="InterPro" id="IPR004353">
    <property type="entry name" value="Mon1"/>
</dbReference>
<dbReference type="GO" id="GO:0006623">
    <property type="term" value="P:protein targeting to vacuole"/>
    <property type="evidence" value="ECO:0007669"/>
    <property type="project" value="UniProtKB-UniRule"/>
</dbReference>
<feature type="non-terminal residue" evidence="6">
    <location>
        <position position="738"/>
    </location>
</feature>
<comment type="function">
    <text evidence="1">Plays an important role in membrane trafficking through the secretory apparatus.</text>
</comment>
<gene>
    <name evidence="6" type="primary">putative Protein SAND</name>
    <name evidence="6" type="ORF">CLUMA_CG007360</name>
</gene>
<dbReference type="EMBL" id="CVRI01000038">
    <property type="protein sequence ID" value="CRK93833.1"/>
    <property type="molecule type" value="Genomic_DNA"/>
</dbReference>
<evidence type="ECO:0000259" key="5">
    <source>
        <dbReference type="Pfam" id="PF19037"/>
    </source>
</evidence>
<dbReference type="SUPFAM" id="SSF52954">
    <property type="entry name" value="Class II aaRS ABD-related"/>
    <property type="match status" value="1"/>
</dbReference>
<organism evidence="6 7">
    <name type="scientific">Clunio marinus</name>
    <dbReference type="NCBI Taxonomy" id="568069"/>
    <lineage>
        <taxon>Eukaryota</taxon>
        <taxon>Metazoa</taxon>
        <taxon>Ecdysozoa</taxon>
        <taxon>Arthropoda</taxon>
        <taxon>Hexapoda</taxon>
        <taxon>Insecta</taxon>
        <taxon>Pterygota</taxon>
        <taxon>Neoptera</taxon>
        <taxon>Endopterygota</taxon>
        <taxon>Diptera</taxon>
        <taxon>Nematocera</taxon>
        <taxon>Chironomoidea</taxon>
        <taxon>Chironomidae</taxon>
        <taxon>Clunio</taxon>
    </lineage>
</organism>
<dbReference type="InterPro" id="IPR043972">
    <property type="entry name" value="FUZ/MON1/HPS1_longin_1"/>
</dbReference>
<feature type="compositionally biased region" description="Low complexity" evidence="2">
    <location>
        <begin position="247"/>
        <end position="267"/>
    </location>
</feature>
<dbReference type="AlphaFoldDB" id="A0A1J1I620"/>
<evidence type="ECO:0000256" key="1">
    <source>
        <dbReference type="RuleBase" id="RU367048"/>
    </source>
</evidence>
<dbReference type="GO" id="GO:0035658">
    <property type="term" value="C:Mon1-Ccz1 complex"/>
    <property type="evidence" value="ECO:0007669"/>
    <property type="project" value="TreeGrafter"/>
</dbReference>
<feature type="domain" description="FUZ/MON1/HPS1 first Longin" evidence="4">
    <location>
        <begin position="404"/>
        <end position="523"/>
    </location>
</feature>
<dbReference type="Pfam" id="PF19036">
    <property type="entry name" value="Fuz_longin_1"/>
    <property type="match status" value="1"/>
</dbReference>
<dbReference type="PRINTS" id="PR01546">
    <property type="entry name" value="YEAST73DUF"/>
</dbReference>
<evidence type="ECO:0000259" key="4">
    <source>
        <dbReference type="Pfam" id="PF19036"/>
    </source>
</evidence>